<keyword evidence="16" id="KW-0863">Zinc-finger</keyword>
<keyword evidence="5" id="KW-0540">Nuclease</keyword>
<dbReference type="InterPro" id="IPR001878">
    <property type="entry name" value="Znf_CCHC"/>
</dbReference>
<dbReference type="GO" id="GO:0008270">
    <property type="term" value="F:zinc ion binding"/>
    <property type="evidence" value="ECO:0007669"/>
    <property type="project" value="UniProtKB-KW"/>
</dbReference>
<organism evidence="21 22">
    <name type="scientific">Aphanomyces euteiches</name>
    <dbReference type="NCBI Taxonomy" id="100861"/>
    <lineage>
        <taxon>Eukaryota</taxon>
        <taxon>Sar</taxon>
        <taxon>Stramenopiles</taxon>
        <taxon>Oomycota</taxon>
        <taxon>Saprolegniomycetes</taxon>
        <taxon>Saprolegniales</taxon>
        <taxon>Verrucalvaceae</taxon>
        <taxon>Aphanomyces</taxon>
    </lineage>
</organism>
<evidence type="ECO:0000259" key="20">
    <source>
        <dbReference type="PROSITE" id="PS50994"/>
    </source>
</evidence>
<dbReference type="InterPro" id="IPR056924">
    <property type="entry name" value="SH3_Tf2-1"/>
</dbReference>
<dbReference type="GO" id="GO:0006310">
    <property type="term" value="P:DNA recombination"/>
    <property type="evidence" value="ECO:0007669"/>
    <property type="project" value="UniProtKB-KW"/>
</dbReference>
<keyword evidence="22" id="KW-1185">Reference proteome</keyword>
<dbReference type="VEuPathDB" id="FungiDB:AeMF1_020126"/>
<dbReference type="InterPro" id="IPR012337">
    <property type="entry name" value="RNaseH-like_sf"/>
</dbReference>
<dbReference type="GO" id="GO:0004190">
    <property type="term" value="F:aspartic-type endopeptidase activity"/>
    <property type="evidence" value="ECO:0007669"/>
    <property type="project" value="UniProtKB-KW"/>
</dbReference>
<keyword evidence="16" id="KW-0862">Zinc</keyword>
<evidence type="ECO:0000256" key="5">
    <source>
        <dbReference type="ARBA" id="ARBA00022722"/>
    </source>
</evidence>
<dbReference type="InterPro" id="IPR021109">
    <property type="entry name" value="Peptidase_aspartic_dom_sf"/>
</dbReference>
<evidence type="ECO:0000256" key="14">
    <source>
        <dbReference type="ARBA" id="ARBA00023125"/>
    </source>
</evidence>
<dbReference type="Gene3D" id="3.30.420.10">
    <property type="entry name" value="Ribonuclease H-like superfamily/Ribonuclease H"/>
    <property type="match status" value="1"/>
</dbReference>
<evidence type="ECO:0000256" key="9">
    <source>
        <dbReference type="ARBA" id="ARBA00022801"/>
    </source>
</evidence>
<keyword evidence="11" id="KW-0229">DNA integration</keyword>
<keyword evidence="13" id="KW-0239">DNA-directed DNA polymerase</keyword>
<dbReference type="InterPro" id="IPR000477">
    <property type="entry name" value="RT_dom"/>
</dbReference>
<gene>
    <name evidence="21" type="ORF">Ae201684_011730</name>
</gene>
<feature type="compositionally biased region" description="Polar residues" evidence="17">
    <location>
        <begin position="1802"/>
        <end position="1816"/>
    </location>
</feature>
<evidence type="ECO:0000313" key="21">
    <source>
        <dbReference type="EMBL" id="KAF0730844.1"/>
    </source>
</evidence>
<evidence type="ECO:0000259" key="18">
    <source>
        <dbReference type="PROSITE" id="PS50158"/>
    </source>
</evidence>
<evidence type="ECO:0000256" key="13">
    <source>
        <dbReference type="ARBA" id="ARBA00022932"/>
    </source>
</evidence>
<feature type="domain" description="Integrase catalytic" evidence="20">
    <location>
        <begin position="1380"/>
        <end position="1468"/>
    </location>
</feature>
<evidence type="ECO:0000256" key="7">
    <source>
        <dbReference type="ARBA" id="ARBA00022750"/>
    </source>
</evidence>
<keyword evidence="15" id="KW-0233">DNA recombination</keyword>
<dbReference type="CDD" id="cd01647">
    <property type="entry name" value="RT_LTR"/>
    <property type="match status" value="1"/>
</dbReference>
<keyword evidence="12" id="KW-0695">RNA-directed DNA polymerase</keyword>
<dbReference type="Gene3D" id="4.10.60.10">
    <property type="entry name" value="Zinc finger, CCHC-type"/>
    <property type="match status" value="1"/>
</dbReference>
<dbReference type="EC" id="2.7.7.49" evidence="1"/>
<dbReference type="VEuPathDB" id="FungiDB:AeMF1_017722"/>
<feature type="compositionally biased region" description="Polar residues" evidence="17">
    <location>
        <begin position="1661"/>
        <end position="1671"/>
    </location>
</feature>
<dbReference type="Gene3D" id="3.10.10.10">
    <property type="entry name" value="HIV Type 1 Reverse Transcriptase, subunit A, domain 1"/>
    <property type="match status" value="1"/>
</dbReference>
<evidence type="ECO:0000259" key="19">
    <source>
        <dbReference type="PROSITE" id="PS50878"/>
    </source>
</evidence>
<dbReference type="CDD" id="cd09274">
    <property type="entry name" value="RNase_HI_RT_Ty3"/>
    <property type="match status" value="1"/>
</dbReference>
<evidence type="ECO:0000256" key="6">
    <source>
        <dbReference type="ARBA" id="ARBA00022723"/>
    </source>
</evidence>
<dbReference type="InterPro" id="IPR036875">
    <property type="entry name" value="Znf_CCHC_sf"/>
</dbReference>
<dbReference type="VEuPathDB" id="FungiDB:AeMF1_018491"/>
<dbReference type="Pfam" id="PF00098">
    <property type="entry name" value="zf-CCHC"/>
    <property type="match status" value="1"/>
</dbReference>
<dbReference type="Pfam" id="PF17921">
    <property type="entry name" value="Integrase_H2C2"/>
    <property type="match status" value="1"/>
</dbReference>
<dbReference type="Pfam" id="PF17917">
    <property type="entry name" value="RT_RNaseH"/>
    <property type="match status" value="1"/>
</dbReference>
<keyword evidence="3" id="KW-0808">Transferase</keyword>
<dbReference type="FunFam" id="3.30.70.270:FF:000020">
    <property type="entry name" value="Transposon Tf2-6 polyprotein-like Protein"/>
    <property type="match status" value="1"/>
</dbReference>
<dbReference type="Gene3D" id="3.30.70.270">
    <property type="match status" value="2"/>
</dbReference>
<feature type="region of interest" description="Disordered" evidence="17">
    <location>
        <begin position="1722"/>
        <end position="1754"/>
    </location>
</feature>
<evidence type="ECO:0000256" key="2">
    <source>
        <dbReference type="ARBA" id="ARBA00022670"/>
    </source>
</evidence>
<keyword evidence="7" id="KW-0064">Aspartyl protease</keyword>
<comment type="caution">
    <text evidence="21">The sequence shown here is derived from an EMBL/GenBank/DDBJ whole genome shotgun (WGS) entry which is preliminary data.</text>
</comment>
<evidence type="ECO:0000256" key="10">
    <source>
        <dbReference type="ARBA" id="ARBA00022842"/>
    </source>
</evidence>
<evidence type="ECO:0000256" key="16">
    <source>
        <dbReference type="PROSITE-ProRule" id="PRU00047"/>
    </source>
</evidence>
<dbReference type="CDD" id="cd00303">
    <property type="entry name" value="retropepsin_like"/>
    <property type="match status" value="1"/>
</dbReference>
<evidence type="ECO:0000256" key="12">
    <source>
        <dbReference type="ARBA" id="ARBA00022918"/>
    </source>
</evidence>
<dbReference type="PANTHER" id="PTHR37984">
    <property type="entry name" value="PROTEIN CBG26694"/>
    <property type="match status" value="1"/>
</dbReference>
<accession>A0A6G0WTL3</accession>
<evidence type="ECO:0000256" key="1">
    <source>
        <dbReference type="ARBA" id="ARBA00012493"/>
    </source>
</evidence>
<keyword evidence="14" id="KW-0238">DNA-binding</keyword>
<dbReference type="GO" id="GO:0003964">
    <property type="term" value="F:RNA-directed DNA polymerase activity"/>
    <property type="evidence" value="ECO:0007669"/>
    <property type="project" value="UniProtKB-KW"/>
</dbReference>
<proteinExistence type="predicted"/>
<dbReference type="SMART" id="SM00343">
    <property type="entry name" value="ZnF_C2HC"/>
    <property type="match status" value="1"/>
</dbReference>
<keyword evidence="8" id="KW-0255">Endonuclease</keyword>
<dbReference type="InterPro" id="IPR043502">
    <property type="entry name" value="DNA/RNA_pol_sf"/>
</dbReference>
<evidence type="ECO:0000256" key="17">
    <source>
        <dbReference type="SAM" id="MobiDB-lite"/>
    </source>
</evidence>
<dbReference type="Pfam" id="PF00078">
    <property type="entry name" value="RVT_1"/>
    <property type="match status" value="1"/>
</dbReference>
<dbReference type="FunFam" id="1.10.340.70:FF:000001">
    <property type="entry name" value="Retrovirus-related Pol polyprotein from transposon gypsy-like Protein"/>
    <property type="match status" value="1"/>
</dbReference>
<dbReference type="GO" id="GO:0015074">
    <property type="term" value="P:DNA integration"/>
    <property type="evidence" value="ECO:0007669"/>
    <property type="project" value="UniProtKB-KW"/>
</dbReference>
<dbReference type="InterPro" id="IPR001584">
    <property type="entry name" value="Integrase_cat-core"/>
</dbReference>
<dbReference type="Gene3D" id="2.40.70.10">
    <property type="entry name" value="Acid Proteases"/>
    <property type="match status" value="1"/>
</dbReference>
<dbReference type="Gene3D" id="1.10.340.70">
    <property type="match status" value="1"/>
</dbReference>
<feature type="region of interest" description="Disordered" evidence="17">
    <location>
        <begin position="287"/>
        <end position="338"/>
    </location>
</feature>
<dbReference type="InterPro" id="IPR036397">
    <property type="entry name" value="RNaseH_sf"/>
</dbReference>
<dbReference type="Pfam" id="PF24626">
    <property type="entry name" value="SH3_Tf2-1"/>
    <property type="match status" value="1"/>
</dbReference>
<name>A0A6G0WTL3_9STRA</name>
<dbReference type="SUPFAM" id="SSF53098">
    <property type="entry name" value="Ribonuclease H-like"/>
    <property type="match status" value="1"/>
</dbReference>
<dbReference type="InterPro" id="IPR050951">
    <property type="entry name" value="Retrovirus_Pol_polyprotein"/>
</dbReference>
<dbReference type="GO" id="GO:0003887">
    <property type="term" value="F:DNA-directed DNA polymerase activity"/>
    <property type="evidence" value="ECO:0007669"/>
    <property type="project" value="UniProtKB-KW"/>
</dbReference>
<dbReference type="VEuPathDB" id="FungiDB:AeMF1_015357"/>
<feature type="region of interest" description="Disordered" evidence="17">
    <location>
        <begin position="1790"/>
        <end position="1831"/>
    </location>
</feature>
<keyword evidence="10" id="KW-0460">Magnesium</keyword>
<feature type="domain" description="Reverse transcriptase" evidence="19">
    <location>
        <begin position="778"/>
        <end position="998"/>
    </location>
</feature>
<reference evidence="21 22" key="1">
    <citation type="submission" date="2019-07" db="EMBL/GenBank/DDBJ databases">
        <title>Genomics analysis of Aphanomyces spp. identifies a new class of oomycete effector associated with host adaptation.</title>
        <authorList>
            <person name="Gaulin E."/>
        </authorList>
    </citation>
    <scope>NUCLEOTIDE SEQUENCE [LARGE SCALE GENOMIC DNA]</scope>
    <source>
        <strain evidence="21 22">ATCC 201684</strain>
    </source>
</reference>
<dbReference type="Proteomes" id="UP000481153">
    <property type="component" value="Unassembled WGS sequence"/>
</dbReference>
<evidence type="ECO:0000256" key="15">
    <source>
        <dbReference type="ARBA" id="ARBA00023172"/>
    </source>
</evidence>
<keyword evidence="2" id="KW-0645">Protease</keyword>
<evidence type="ECO:0000256" key="8">
    <source>
        <dbReference type="ARBA" id="ARBA00022759"/>
    </source>
</evidence>
<dbReference type="PANTHER" id="PTHR37984:SF5">
    <property type="entry name" value="PROTEIN NYNRIN-LIKE"/>
    <property type="match status" value="1"/>
</dbReference>
<dbReference type="PROSITE" id="PS50158">
    <property type="entry name" value="ZF_CCHC"/>
    <property type="match status" value="1"/>
</dbReference>
<dbReference type="InterPro" id="IPR041588">
    <property type="entry name" value="Integrase_H2C2"/>
</dbReference>
<protein>
    <recommendedName>
        <fullName evidence="1">RNA-directed DNA polymerase</fullName>
        <ecNumber evidence="1">2.7.7.49</ecNumber>
    </recommendedName>
</protein>
<evidence type="ECO:0000313" key="22">
    <source>
        <dbReference type="Proteomes" id="UP000481153"/>
    </source>
</evidence>
<dbReference type="GO" id="GO:0006508">
    <property type="term" value="P:proteolysis"/>
    <property type="evidence" value="ECO:0007669"/>
    <property type="project" value="UniProtKB-KW"/>
</dbReference>
<dbReference type="PROSITE" id="PS50994">
    <property type="entry name" value="INTEGRASE"/>
    <property type="match status" value="1"/>
</dbReference>
<dbReference type="EMBL" id="VJMJ01000149">
    <property type="protein sequence ID" value="KAF0730844.1"/>
    <property type="molecule type" value="Genomic_DNA"/>
</dbReference>
<keyword evidence="4" id="KW-0548">Nucleotidyltransferase</keyword>
<dbReference type="PROSITE" id="PS50878">
    <property type="entry name" value="RT_POL"/>
    <property type="match status" value="1"/>
</dbReference>
<sequence length="1831" mass="203850">MEEQQRLHLVEVIARYGDVVLAASLPPLQAQVVALQTEVATLTESNNQEQHALQESQANALQLRQQLGQAVAAHPQDAAPATTGEPKKVRVRIDFPPFGKSDNENLMRWISHVSLAAKAMHLDDEGAVAKAVTSLLGRPAEWAHGQLLSLHPGRRLPEQNLVPQERPREVVDYANRLRYIYTLMIDRDSLNEATRVSVFMNGLVESPSRSELFRRIPKTFEEAVEIALKEEFSQASAQGKSAGSDQWDMDVSSMEQFPQREAYRVPASAPPSQRPCFECNQLGHFARDCPRRGGTPRQQQAKTRYPAPAPQGQAQSPRRFGRSPGKCTVGGRRPTGRDKAFPFDGGGSGGIASGTLLCQLGQSSRMVSFEISIAGFSRPLKVLIDCAASENYARRETIASSKAMLDRAASDQDSHAKVRVKLASGQVIVTDRVLITLPTKIGPFDSEETFFVIDLDDRWDLILGMRWLEKHKPTIDWRSKTLSAPSSSDDTPLGVMSNELAPSSALKTQLNTRSRRTIEESIDDDDVLEHNSIQAMSATTEASGELAETSNISMLYDSVAITAYNTARNQVMFQELEGFGISRDGITKIYASHDAKRRRRRMARAAAWSQALAEETVLPARVADTAVRLTADGLILSHCDLEELPRIGEEIVKLPEMSFREFKRAIRSGDIVSIALIQPVDELELNTSSTLDTEVASGKTALSSYMKTWEDLRTNPYYDLLREYENVFPEEVPDTLPKDKGVRHEIDLVPGTKWCVTRQWPLPREQVDHIDAFFEKRRKAGHVRPSTSPHSSPTFCVKKPTGGWRIVHAFNKLNSATIPSQTPIPRKDVIIDGMAGSTIFSTIDLRDGFYQTLMRVCDIPKTAVSTQSGILWEWLVMPQGLSIAPATFNRLVTGKLRPLRDFAPSYFDDIYVHSKKSKTCTDLEVHRGHLEAVLEVLRVSGLYANIQKCMFGVSEIPVLGDYVGINGCRVDPSKVDAINLWPVPRNVTELRSWLGLATYLHKFSENFARPLSNILSKDEPWNWSQDCQSAFDGIKASLVSAPILALPRFDRPFSVVCDASIRGIGCCLMQVDDDGRNRPVSFQSRQLRTAERNYPVHDLELLAIKYALVKFRIYLLGSKPFVVYTDHASLRYAVKTPHISERMARWFSFFAEYNMTVEYKPGRENVLADALSRRPANLGPETTELSVVYHVHSDLYDRIRRGYRNDPALKAIMAQLSENTSRSGPTSTLEWYSIRDGLLLHQPTRTTTPRVTVPCDADIRSELVKEFHDTPSGGHLGRDKTHVTLARSFWWPRMFKSVARYIAACDVCQRVKSSPSVRAPLQPLQIPDDLWAYVSMDYIFGLPRDNRGNTGIWTCVDRASKYLVALPVKASITAEQSANDRDPRFTSKFWTALFSLVGSRLNMSTSEHPESDGQTERDNRVIEDVLCSYAQSRQKTWSSLLPQVEFAYNSSMSASTGFTPFYANYLLHPRLASSMDNSVSSGGRFSWQTSMHSPDWEPSAGDEELPARTIASVKHFAKVRESILLQVQDNIAEAQSRQSRAANKQGRRRNAFALGDQVLLHYSLVPKAILGNAKTRPQWFGPFHITKVISRTAYRLTLPADWQTHDTVYVGKTKAYISQVAPAPELSTAQPHEHLAVQPQAQPNLVDQSLVERVGPRRTTRLPSLQGSSVSRARGPDQKLGSSSPRSSARVAQHEGHREAALSQPQALPQAQALLDRTAPLGLEEDSPGRRDVAKPNDAAAGVAQTAPANDYAPMKTRASAARDLANATDVASTQESAIATPYARILRSDRSVRTFAPSPTRMVTRSQSRQLTSSVKRGRAKVTTRSRTTA</sequence>
<feature type="region of interest" description="Disordered" evidence="17">
    <location>
        <begin position="1653"/>
        <end position="1706"/>
    </location>
</feature>
<dbReference type="InterPro" id="IPR043128">
    <property type="entry name" value="Rev_trsase/Diguanyl_cyclase"/>
</dbReference>
<dbReference type="SUPFAM" id="SSF56672">
    <property type="entry name" value="DNA/RNA polymerases"/>
    <property type="match status" value="1"/>
</dbReference>
<dbReference type="SUPFAM" id="SSF57756">
    <property type="entry name" value="Retrovirus zinc finger-like domains"/>
    <property type="match status" value="1"/>
</dbReference>
<evidence type="ECO:0000256" key="11">
    <source>
        <dbReference type="ARBA" id="ARBA00022908"/>
    </source>
</evidence>
<dbReference type="InterPro" id="IPR041373">
    <property type="entry name" value="RT_RNaseH"/>
</dbReference>
<dbReference type="GO" id="GO:0003677">
    <property type="term" value="F:DNA binding"/>
    <property type="evidence" value="ECO:0007669"/>
    <property type="project" value="UniProtKB-KW"/>
</dbReference>
<evidence type="ECO:0000256" key="4">
    <source>
        <dbReference type="ARBA" id="ARBA00022695"/>
    </source>
</evidence>
<dbReference type="GO" id="GO:0004519">
    <property type="term" value="F:endonuclease activity"/>
    <property type="evidence" value="ECO:0007669"/>
    <property type="project" value="UniProtKB-KW"/>
</dbReference>
<feature type="domain" description="CCHC-type" evidence="18">
    <location>
        <begin position="276"/>
        <end position="291"/>
    </location>
</feature>
<keyword evidence="9" id="KW-0378">Hydrolase</keyword>
<keyword evidence="6" id="KW-0479">Metal-binding</keyword>
<evidence type="ECO:0000256" key="3">
    <source>
        <dbReference type="ARBA" id="ARBA00022679"/>
    </source>
</evidence>